<keyword evidence="4" id="KW-1185">Reference proteome</keyword>
<feature type="region of interest" description="Disordered" evidence="1">
    <location>
        <begin position="334"/>
        <end position="375"/>
    </location>
</feature>
<evidence type="ECO:0000256" key="2">
    <source>
        <dbReference type="SAM" id="Phobius"/>
    </source>
</evidence>
<dbReference type="Gene3D" id="1.10.510.10">
    <property type="entry name" value="Transferase(Phosphotransferase) domain 1"/>
    <property type="match status" value="1"/>
</dbReference>
<dbReference type="EMBL" id="JBHSFN010000030">
    <property type="protein sequence ID" value="MFC4591229.1"/>
    <property type="molecule type" value="Genomic_DNA"/>
</dbReference>
<evidence type="ECO:0008006" key="5">
    <source>
        <dbReference type="Google" id="ProtNLM"/>
    </source>
</evidence>
<feature type="transmembrane region" description="Helical" evidence="2">
    <location>
        <begin position="384"/>
        <end position="409"/>
    </location>
</feature>
<proteinExistence type="predicted"/>
<feature type="compositionally biased region" description="Low complexity" evidence="1">
    <location>
        <begin position="334"/>
        <end position="346"/>
    </location>
</feature>
<keyword evidence="2" id="KW-1133">Transmembrane helix</keyword>
<keyword evidence="2" id="KW-0812">Transmembrane</keyword>
<name>A0ABV9ER11_9ACTN</name>
<evidence type="ECO:0000313" key="4">
    <source>
        <dbReference type="Proteomes" id="UP001595891"/>
    </source>
</evidence>
<organism evidence="3 4">
    <name type="scientific">Sphaerisporangium corydalis</name>
    <dbReference type="NCBI Taxonomy" id="1441875"/>
    <lineage>
        <taxon>Bacteria</taxon>
        <taxon>Bacillati</taxon>
        <taxon>Actinomycetota</taxon>
        <taxon>Actinomycetes</taxon>
        <taxon>Streptosporangiales</taxon>
        <taxon>Streptosporangiaceae</taxon>
        <taxon>Sphaerisporangium</taxon>
    </lineage>
</organism>
<dbReference type="RefSeq" id="WP_262844892.1">
    <property type="nucleotide sequence ID" value="NZ_JANZYP010000034.1"/>
</dbReference>
<feature type="compositionally biased region" description="Low complexity" evidence="1">
    <location>
        <begin position="301"/>
        <end position="313"/>
    </location>
</feature>
<dbReference type="InterPro" id="IPR011009">
    <property type="entry name" value="Kinase-like_dom_sf"/>
</dbReference>
<dbReference type="Proteomes" id="UP001595891">
    <property type="component" value="Unassembled WGS sequence"/>
</dbReference>
<keyword evidence="2" id="KW-0472">Membrane</keyword>
<reference evidence="4" key="1">
    <citation type="journal article" date="2019" name="Int. J. Syst. Evol. Microbiol.">
        <title>The Global Catalogue of Microorganisms (GCM) 10K type strain sequencing project: providing services to taxonomists for standard genome sequencing and annotation.</title>
        <authorList>
            <consortium name="The Broad Institute Genomics Platform"/>
            <consortium name="The Broad Institute Genome Sequencing Center for Infectious Disease"/>
            <person name="Wu L."/>
            <person name="Ma J."/>
        </authorList>
    </citation>
    <scope>NUCLEOTIDE SEQUENCE [LARGE SCALE GENOMIC DNA]</scope>
    <source>
        <strain evidence="4">CCUG 49560</strain>
    </source>
</reference>
<feature type="region of interest" description="Disordered" evidence="1">
    <location>
        <begin position="297"/>
        <end position="317"/>
    </location>
</feature>
<sequence>MTPRTRLKTWSDSPFEAVTPLAEVAARGVVIAEENGESQVLYESAEHPGWLVKLYRPGLATEPVQVLDRLIALPAEMPPADLALVDRSLCWPVSRVMDGERAAGVVLAKAPPEFRVEMRMISGASVHRLMDIDQLVQTDLDFYAKRGWATPTPQERLAVARNLAAVGVLLERYDIVYGDWSYANALWARGTGEIFLIDMDSCGLTDRLWVESKFWNDPAVPSGSRLSVHTDRYKLAVLVLRCLTGLRGPEPAAAHAALPADVRGGPLGEILWTAVTTGDPSRRPPMSELHALLASTPGFEPAQPAQPATAAAPSLDTRPPSVISVAASLGPAPYGSSSPSSLGRASVPENPHPSTGEPARARPSARPDQGRAGIDAEHAPAGSLLPLVIALFVAALALLAVAGLATSLFS</sequence>
<dbReference type="SUPFAM" id="SSF56112">
    <property type="entry name" value="Protein kinase-like (PK-like)"/>
    <property type="match status" value="1"/>
</dbReference>
<evidence type="ECO:0000313" key="3">
    <source>
        <dbReference type="EMBL" id="MFC4591229.1"/>
    </source>
</evidence>
<protein>
    <recommendedName>
        <fullName evidence="5">Protein kinase domain-containing protein</fullName>
    </recommendedName>
</protein>
<gene>
    <name evidence="3" type="ORF">ACFO8L_34410</name>
</gene>
<evidence type="ECO:0000256" key="1">
    <source>
        <dbReference type="SAM" id="MobiDB-lite"/>
    </source>
</evidence>
<comment type="caution">
    <text evidence="3">The sequence shown here is derived from an EMBL/GenBank/DDBJ whole genome shotgun (WGS) entry which is preliminary data.</text>
</comment>
<accession>A0ABV9ER11</accession>